<sequence length="600" mass="66597">MCKPDNMSNQIHIHVTVVKDVPAEKQQKWLEMAKELASETWKEDGCISYDFVRSTEKQNRFIIVEEWESQAHLDAHFNTPHFQTLVPLMDGMSETVELDVSQKALAISRHNDTSSGVSRKHRNGRILVLYDTSSGSTAMIADLIAEGVKLLDKMDVRVRVVPGAAATWEKPETKRDISHPFATFNDVYWADGIACGTPTNLGGISYRMKQFWDEFSQAGGWGSTDGKIATAFTSQGGHGGGGELAAMAMQTVLMNFGFSCFGITDYTGFLDTNHYGSIIAKKPRNLEDKRKCRRQGLRLAEFVGYYINGRDEANPVHTKNADIKFYNFPGIPSRSVPSDVLDERTSAPHVSLEGRSTEARKALIFTKMEDYVHDSTPAMASWVLCKLQEFGWKGVVTDDKDFLESEEKLSAYDLVVFLNNSGQIFDKTEALMKHIEQGKGVVGVHAAIAAFLNGKDASGATVMEPTSEIFHTIFGSHFKNHPPVQKGKVSMNFKNDLGPNLVSVPSEFMHTDEFFNFTKNVYDDPSITVVASLDESTTDGGLMGERHPLAWYRNIGEQKAPVFYSALGHFSHFYNGTGGADSEYVTTILEAGLRYCCDNS</sequence>
<evidence type="ECO:0000313" key="4">
    <source>
        <dbReference type="Proteomes" id="UP001295423"/>
    </source>
</evidence>
<dbReference type="PANTHER" id="PTHR40469">
    <property type="entry name" value="SECRETED GLYCOSYL HYDROLASE"/>
    <property type="match status" value="1"/>
</dbReference>
<keyword evidence="4" id="KW-1185">Reference proteome</keyword>
<dbReference type="InterPro" id="IPR011008">
    <property type="entry name" value="Dimeric_a/b-barrel"/>
</dbReference>
<dbReference type="PROSITE" id="PS51725">
    <property type="entry name" value="ABM"/>
    <property type="match status" value="1"/>
</dbReference>
<dbReference type="Proteomes" id="UP001295423">
    <property type="component" value="Unassembled WGS sequence"/>
</dbReference>
<dbReference type="PANTHER" id="PTHR40469:SF2">
    <property type="entry name" value="GALACTOSE-BINDING DOMAIN-LIKE SUPERFAMILY PROTEIN"/>
    <property type="match status" value="1"/>
</dbReference>
<dbReference type="PROSITE" id="PS00201">
    <property type="entry name" value="FLAVODOXIN"/>
    <property type="match status" value="1"/>
</dbReference>
<feature type="domain" description="ABM" evidence="2">
    <location>
        <begin position="13"/>
        <end position="101"/>
    </location>
</feature>
<evidence type="ECO:0008006" key="5">
    <source>
        <dbReference type="Google" id="ProtNLM"/>
    </source>
</evidence>
<dbReference type="InterPro" id="IPR008254">
    <property type="entry name" value="Flavodoxin/NO_synth"/>
</dbReference>
<evidence type="ECO:0000259" key="1">
    <source>
        <dbReference type="PROSITE" id="PS50902"/>
    </source>
</evidence>
<organism evidence="3 4">
    <name type="scientific">Cylindrotheca closterium</name>
    <dbReference type="NCBI Taxonomy" id="2856"/>
    <lineage>
        <taxon>Eukaryota</taxon>
        <taxon>Sar</taxon>
        <taxon>Stramenopiles</taxon>
        <taxon>Ochrophyta</taxon>
        <taxon>Bacillariophyta</taxon>
        <taxon>Bacillariophyceae</taxon>
        <taxon>Bacillariophycidae</taxon>
        <taxon>Bacillariales</taxon>
        <taxon>Bacillariaceae</taxon>
        <taxon>Cylindrotheca</taxon>
    </lineage>
</organism>
<dbReference type="Gene3D" id="3.40.50.880">
    <property type="match status" value="1"/>
</dbReference>
<dbReference type="InterPro" id="IPR029010">
    <property type="entry name" value="ThuA-like"/>
</dbReference>
<dbReference type="Gene3D" id="3.30.70.100">
    <property type="match status" value="1"/>
</dbReference>
<dbReference type="EMBL" id="CAKOGP040001870">
    <property type="protein sequence ID" value="CAJ1954804.1"/>
    <property type="molecule type" value="Genomic_DNA"/>
</dbReference>
<dbReference type="InterPro" id="IPR001226">
    <property type="entry name" value="Flavodoxin_CS"/>
</dbReference>
<dbReference type="AlphaFoldDB" id="A0AAD2PVE2"/>
<protein>
    <recommendedName>
        <fullName evidence="5">ABM domain-containing protein</fullName>
    </recommendedName>
</protein>
<comment type="caution">
    <text evidence="3">The sequence shown here is derived from an EMBL/GenBank/DDBJ whole genome shotgun (WGS) entry which is preliminary data.</text>
</comment>
<dbReference type="InterPro" id="IPR029062">
    <property type="entry name" value="Class_I_gatase-like"/>
</dbReference>
<gene>
    <name evidence="3" type="ORF">CYCCA115_LOCUS15396</name>
</gene>
<name>A0AAD2PVE2_9STRA</name>
<dbReference type="InterPro" id="IPR007138">
    <property type="entry name" value="ABM_dom"/>
</dbReference>
<dbReference type="Pfam" id="PF06283">
    <property type="entry name" value="ThuA"/>
    <property type="match status" value="1"/>
</dbReference>
<proteinExistence type="predicted"/>
<dbReference type="InterPro" id="IPR029039">
    <property type="entry name" value="Flavoprotein-like_sf"/>
</dbReference>
<dbReference type="PROSITE" id="PS50902">
    <property type="entry name" value="FLAVODOXIN_LIKE"/>
    <property type="match status" value="1"/>
</dbReference>
<feature type="domain" description="Flavodoxin-like" evidence="1">
    <location>
        <begin position="126"/>
        <end position="300"/>
    </location>
</feature>
<dbReference type="SUPFAM" id="SSF54909">
    <property type="entry name" value="Dimeric alpha+beta barrel"/>
    <property type="match status" value="1"/>
</dbReference>
<dbReference type="SUPFAM" id="SSF52317">
    <property type="entry name" value="Class I glutamine amidotransferase-like"/>
    <property type="match status" value="1"/>
</dbReference>
<evidence type="ECO:0000313" key="3">
    <source>
        <dbReference type="EMBL" id="CAJ1954804.1"/>
    </source>
</evidence>
<accession>A0AAD2PVE2</accession>
<dbReference type="Gene3D" id="3.40.50.360">
    <property type="match status" value="1"/>
</dbReference>
<dbReference type="GO" id="GO:0009055">
    <property type="term" value="F:electron transfer activity"/>
    <property type="evidence" value="ECO:0007669"/>
    <property type="project" value="InterPro"/>
</dbReference>
<evidence type="ECO:0000259" key="2">
    <source>
        <dbReference type="PROSITE" id="PS51725"/>
    </source>
</evidence>
<reference evidence="3" key="1">
    <citation type="submission" date="2023-08" db="EMBL/GenBank/DDBJ databases">
        <authorList>
            <person name="Audoor S."/>
            <person name="Bilcke G."/>
        </authorList>
    </citation>
    <scope>NUCLEOTIDE SEQUENCE</scope>
</reference>
<dbReference type="SUPFAM" id="SSF52218">
    <property type="entry name" value="Flavoproteins"/>
    <property type="match status" value="1"/>
</dbReference>
<dbReference type="GO" id="GO:0010181">
    <property type="term" value="F:FMN binding"/>
    <property type="evidence" value="ECO:0007669"/>
    <property type="project" value="InterPro"/>
</dbReference>
<dbReference type="Pfam" id="PF03992">
    <property type="entry name" value="ABM"/>
    <property type="match status" value="1"/>
</dbReference>